<evidence type="ECO:0000256" key="1">
    <source>
        <dbReference type="SAM" id="MobiDB-lite"/>
    </source>
</evidence>
<dbReference type="PRINTS" id="PR01217">
    <property type="entry name" value="PRICHEXTENSN"/>
</dbReference>
<reference evidence="2" key="1">
    <citation type="journal article" date="2023" name="Science">
        <title>Genome structures resolve the early diversification of teleost fishes.</title>
        <authorList>
            <person name="Parey E."/>
            <person name="Louis A."/>
            <person name="Montfort J."/>
            <person name="Bouchez O."/>
            <person name="Roques C."/>
            <person name="Iampietro C."/>
            <person name="Lluch J."/>
            <person name="Castinel A."/>
            <person name="Donnadieu C."/>
            <person name="Desvignes T."/>
            <person name="Floi Bucao C."/>
            <person name="Jouanno E."/>
            <person name="Wen M."/>
            <person name="Mejri S."/>
            <person name="Dirks R."/>
            <person name="Jansen H."/>
            <person name="Henkel C."/>
            <person name="Chen W.J."/>
            <person name="Zahm M."/>
            <person name="Cabau C."/>
            <person name="Klopp C."/>
            <person name="Thompson A.W."/>
            <person name="Robinson-Rechavi M."/>
            <person name="Braasch I."/>
            <person name="Lecointre G."/>
            <person name="Bobe J."/>
            <person name="Postlethwait J.H."/>
            <person name="Berthelot C."/>
            <person name="Roest Crollius H."/>
            <person name="Guiguen Y."/>
        </authorList>
    </citation>
    <scope>NUCLEOTIDE SEQUENCE</scope>
    <source>
        <strain evidence="2">WJC10195</strain>
    </source>
</reference>
<organism evidence="2 3">
    <name type="scientific">Synaphobranchus kaupii</name>
    <name type="common">Kaup's arrowtooth eel</name>
    <dbReference type="NCBI Taxonomy" id="118154"/>
    <lineage>
        <taxon>Eukaryota</taxon>
        <taxon>Metazoa</taxon>
        <taxon>Chordata</taxon>
        <taxon>Craniata</taxon>
        <taxon>Vertebrata</taxon>
        <taxon>Euteleostomi</taxon>
        <taxon>Actinopterygii</taxon>
        <taxon>Neopterygii</taxon>
        <taxon>Teleostei</taxon>
        <taxon>Anguilliformes</taxon>
        <taxon>Synaphobranchidae</taxon>
        <taxon>Synaphobranchus</taxon>
    </lineage>
</organism>
<evidence type="ECO:0000313" key="3">
    <source>
        <dbReference type="Proteomes" id="UP001152622"/>
    </source>
</evidence>
<dbReference type="Proteomes" id="UP001152622">
    <property type="component" value="Chromosome 12"/>
</dbReference>
<gene>
    <name evidence="2" type="ORF">SKAU_G00294950</name>
</gene>
<evidence type="ECO:0000313" key="2">
    <source>
        <dbReference type="EMBL" id="KAJ8345302.1"/>
    </source>
</evidence>
<sequence length="338" mass="37927">MPISQVQLFLQHLQGRPAPAPPSRRRRSNTRPPGVPLIPQQQPSPRQHKPQPYGTGHARENPSPQMPQYPPISRQTPPHLQPPKKHEQRVPQAHRGMKEEKLPVIQGEPFSPALRQEPQKHLDSKPTQPAPGPQRMDLKPLESSRPVIRSSESSIPPQPTPEKEKFKQEPKTPVAPKKVQDVKLKNMGSWASLAQRSASAPSSTLKSSSDSFEQFRRAAREKEEREKALKAQAEQAEKERLRREQEKMRTREEEEVVEQTRRPPMEEPRRRQEQQHAQTQPPQTQPQPQPQAASTTPPLPAPAPPPALLQPERSGPAEGAGAAQRAGEEEARGDGGHH</sequence>
<feature type="compositionally biased region" description="Low complexity" evidence="1">
    <location>
        <begin position="143"/>
        <end position="155"/>
    </location>
</feature>
<dbReference type="EMBL" id="JAINUF010000012">
    <property type="protein sequence ID" value="KAJ8345302.1"/>
    <property type="molecule type" value="Genomic_DNA"/>
</dbReference>
<feature type="compositionally biased region" description="Basic and acidic residues" evidence="1">
    <location>
        <begin position="326"/>
        <end position="338"/>
    </location>
</feature>
<dbReference type="AlphaFoldDB" id="A0A9Q1EUH5"/>
<feature type="compositionally biased region" description="Low complexity" evidence="1">
    <location>
        <begin position="197"/>
        <end position="212"/>
    </location>
</feature>
<accession>A0A9Q1EUH5</accession>
<proteinExistence type="predicted"/>
<comment type="caution">
    <text evidence="2">The sequence shown here is derived from an EMBL/GenBank/DDBJ whole genome shotgun (WGS) entry which is preliminary data.</text>
</comment>
<name>A0A9Q1EUH5_SYNKA</name>
<protein>
    <recommendedName>
        <fullName evidence="4">Bromodomain containing 4</fullName>
    </recommendedName>
</protein>
<evidence type="ECO:0008006" key="4">
    <source>
        <dbReference type="Google" id="ProtNLM"/>
    </source>
</evidence>
<feature type="compositionally biased region" description="Basic and acidic residues" evidence="1">
    <location>
        <begin position="213"/>
        <end position="274"/>
    </location>
</feature>
<feature type="region of interest" description="Disordered" evidence="1">
    <location>
        <begin position="13"/>
        <end position="338"/>
    </location>
</feature>
<feature type="compositionally biased region" description="Basic and acidic residues" evidence="1">
    <location>
        <begin position="161"/>
        <end position="170"/>
    </location>
</feature>
<keyword evidence="3" id="KW-1185">Reference proteome</keyword>
<feature type="compositionally biased region" description="Pro residues" evidence="1">
    <location>
        <begin position="297"/>
        <end position="308"/>
    </location>
</feature>
<dbReference type="OrthoDB" id="8955662at2759"/>